<evidence type="ECO:0000313" key="2">
    <source>
        <dbReference type="EMBL" id="GAA1500993.1"/>
    </source>
</evidence>
<dbReference type="Proteomes" id="UP001422759">
    <property type="component" value="Unassembled WGS sequence"/>
</dbReference>
<organism evidence="2 3">
    <name type="scientific">Kitasatospora kazusensis</name>
    <dbReference type="NCBI Taxonomy" id="407974"/>
    <lineage>
        <taxon>Bacteria</taxon>
        <taxon>Bacillati</taxon>
        <taxon>Actinomycetota</taxon>
        <taxon>Actinomycetes</taxon>
        <taxon>Kitasatosporales</taxon>
        <taxon>Streptomycetaceae</taxon>
        <taxon>Kitasatospora</taxon>
    </lineage>
</organism>
<gene>
    <name evidence="2" type="ORF">GCM10009760_63400</name>
</gene>
<comment type="caution">
    <text evidence="2">The sequence shown here is derived from an EMBL/GenBank/DDBJ whole genome shotgun (WGS) entry which is preliminary data.</text>
</comment>
<evidence type="ECO:0000313" key="3">
    <source>
        <dbReference type="Proteomes" id="UP001422759"/>
    </source>
</evidence>
<proteinExistence type="predicted"/>
<accession>A0ABN1ZM99</accession>
<feature type="region of interest" description="Disordered" evidence="1">
    <location>
        <begin position="1"/>
        <end position="33"/>
    </location>
</feature>
<dbReference type="EMBL" id="BAAANT010000080">
    <property type="protein sequence ID" value="GAA1500993.1"/>
    <property type="molecule type" value="Genomic_DNA"/>
</dbReference>
<sequence length="84" mass="9384">MRERAHRSHPLLGEGDRGRLAGADPDRQVPISPYLPQQHDRLVGRHLHPDTYDVELIHSRNPMTHAPDMKAQPVRGAVTASPKA</sequence>
<name>A0ABN1ZM99_9ACTN</name>
<keyword evidence="3" id="KW-1185">Reference proteome</keyword>
<feature type="region of interest" description="Disordered" evidence="1">
    <location>
        <begin position="63"/>
        <end position="84"/>
    </location>
</feature>
<evidence type="ECO:0000256" key="1">
    <source>
        <dbReference type="SAM" id="MobiDB-lite"/>
    </source>
</evidence>
<reference evidence="2 3" key="1">
    <citation type="journal article" date="2019" name="Int. J. Syst. Evol. Microbiol.">
        <title>The Global Catalogue of Microorganisms (GCM) 10K type strain sequencing project: providing services to taxonomists for standard genome sequencing and annotation.</title>
        <authorList>
            <consortium name="The Broad Institute Genomics Platform"/>
            <consortium name="The Broad Institute Genome Sequencing Center for Infectious Disease"/>
            <person name="Wu L."/>
            <person name="Ma J."/>
        </authorList>
    </citation>
    <scope>NUCLEOTIDE SEQUENCE [LARGE SCALE GENOMIC DNA]</scope>
    <source>
        <strain evidence="2 3">JCM 14560</strain>
    </source>
</reference>
<protein>
    <submittedName>
        <fullName evidence="2">Uncharacterized protein</fullName>
    </submittedName>
</protein>
<feature type="compositionally biased region" description="Basic and acidic residues" evidence="1">
    <location>
        <begin position="14"/>
        <end position="27"/>
    </location>
</feature>